<dbReference type="PANTHER" id="PTHR11067:SF9">
    <property type="entry name" value="INOSINE TRIPHOSPHATE PYROPHOSPHATASE"/>
    <property type="match status" value="1"/>
</dbReference>
<keyword evidence="2 3" id="KW-0378">Hydrolase</keyword>
<sequence length="195" mass="22287">MKLLFATGNMNKVNEAKLILKNSKYEIEQLKIPYPELQGNLEEVAEYGAKYVYDKYTLNKKISKDGSGIIVEDSGLFIESLREFPGTYSKFVQMTLGNEGILKLLGTCMKRNAYFKTVIGYYNGKELKTFAGTVEGKISYKIRSNGYGFAYDSIFIPKNHEKTFAEMLPEEKSDISHRKNAFVNFKNYIDSLNLE</sequence>
<dbReference type="InterPro" id="IPR029001">
    <property type="entry name" value="ITPase-like_fam"/>
</dbReference>
<dbReference type="EMBL" id="JAGGMV010000003">
    <property type="protein sequence ID" value="MBP2201831.1"/>
    <property type="molecule type" value="Genomic_DNA"/>
</dbReference>
<dbReference type="SUPFAM" id="SSF52972">
    <property type="entry name" value="ITPase-like"/>
    <property type="match status" value="1"/>
</dbReference>
<dbReference type="NCBIfam" id="TIGR00042">
    <property type="entry name" value="RdgB/HAM1 family non-canonical purine NTP pyrophosphatase"/>
    <property type="match status" value="1"/>
</dbReference>
<evidence type="ECO:0000256" key="1">
    <source>
        <dbReference type="ARBA" id="ARBA00008023"/>
    </source>
</evidence>
<dbReference type="Gene3D" id="3.90.950.10">
    <property type="match status" value="1"/>
</dbReference>
<dbReference type="OrthoDB" id="372108at2157"/>
<dbReference type="Proteomes" id="UP000740329">
    <property type="component" value="Unassembled WGS sequence"/>
</dbReference>
<evidence type="ECO:0000313" key="4">
    <source>
        <dbReference type="EMBL" id="MBP2201831.1"/>
    </source>
</evidence>
<comment type="caution">
    <text evidence="4">The sequence shown here is derived from an EMBL/GenBank/DDBJ whole genome shotgun (WGS) entry which is preliminary data.</text>
</comment>
<dbReference type="GO" id="GO:0036220">
    <property type="term" value="F:ITP diphosphatase activity"/>
    <property type="evidence" value="ECO:0007669"/>
    <property type="project" value="UniProtKB-EC"/>
</dbReference>
<protein>
    <submittedName>
        <fullName evidence="4">XTP/dITP diphosphohydrolase</fullName>
        <ecNumber evidence="4">3.6.1.66</ecNumber>
    </submittedName>
</protein>
<evidence type="ECO:0000256" key="3">
    <source>
        <dbReference type="RuleBase" id="RU003781"/>
    </source>
</evidence>
<organism evidence="4 5">
    <name type="scientific">Methanococcus voltae</name>
    <dbReference type="NCBI Taxonomy" id="2188"/>
    <lineage>
        <taxon>Archaea</taxon>
        <taxon>Methanobacteriati</taxon>
        <taxon>Methanobacteriota</taxon>
        <taxon>Methanomada group</taxon>
        <taxon>Methanococci</taxon>
        <taxon>Methanococcales</taxon>
        <taxon>Methanococcaceae</taxon>
        <taxon>Methanococcus</taxon>
    </lineage>
</organism>
<dbReference type="Pfam" id="PF01725">
    <property type="entry name" value="Ham1p_like"/>
    <property type="match status" value="1"/>
</dbReference>
<dbReference type="RefSeq" id="WP_209591350.1">
    <property type="nucleotide sequence ID" value="NZ_JAGGMU010000003.1"/>
</dbReference>
<dbReference type="InterPro" id="IPR002637">
    <property type="entry name" value="RdgB/HAM1"/>
</dbReference>
<dbReference type="GO" id="GO:0009143">
    <property type="term" value="P:nucleoside triphosphate catabolic process"/>
    <property type="evidence" value="ECO:0007669"/>
    <property type="project" value="InterPro"/>
</dbReference>
<reference evidence="4" key="1">
    <citation type="submission" date="2021-03" db="EMBL/GenBank/DDBJ databases">
        <title>Genomic Encyclopedia of Type Strains, Phase IV (KMG-V): Genome sequencing to study the core and pangenomes of soil and plant-associated prokaryotes.</title>
        <authorList>
            <person name="Whitman W."/>
        </authorList>
    </citation>
    <scope>NUCLEOTIDE SEQUENCE</scope>
    <source>
        <strain evidence="4">C4</strain>
    </source>
</reference>
<proteinExistence type="inferred from homology"/>
<dbReference type="PANTHER" id="PTHR11067">
    <property type="entry name" value="INOSINE TRIPHOSPHATE PYROPHOSPHATASE/HAM1 PROTEIN"/>
    <property type="match status" value="1"/>
</dbReference>
<dbReference type="CDD" id="cd00515">
    <property type="entry name" value="HAM1"/>
    <property type="match status" value="1"/>
</dbReference>
<dbReference type="EC" id="3.6.1.66" evidence="4"/>
<comment type="similarity">
    <text evidence="1 3">Belongs to the HAM1 NTPase family.</text>
</comment>
<dbReference type="NCBIfam" id="NF011396">
    <property type="entry name" value="PRK14821.1"/>
    <property type="match status" value="1"/>
</dbReference>
<dbReference type="GO" id="GO:0005737">
    <property type="term" value="C:cytoplasm"/>
    <property type="evidence" value="ECO:0007669"/>
    <property type="project" value="TreeGrafter"/>
</dbReference>
<gene>
    <name evidence="4" type="ORF">J3E07_001256</name>
</gene>
<dbReference type="AlphaFoldDB" id="A0A8J7RMX1"/>
<accession>A0A8J7RMX1</accession>
<evidence type="ECO:0000256" key="2">
    <source>
        <dbReference type="ARBA" id="ARBA00022801"/>
    </source>
</evidence>
<evidence type="ECO:0000313" key="5">
    <source>
        <dbReference type="Proteomes" id="UP000740329"/>
    </source>
</evidence>
<name>A0A8J7RMX1_METVO</name>